<accession>A0A8J4T849</accession>
<dbReference type="AlphaFoldDB" id="A0A8J4T849"/>
<feature type="region of interest" description="Disordered" evidence="1">
    <location>
        <begin position="48"/>
        <end position="112"/>
    </location>
</feature>
<comment type="caution">
    <text evidence="2">The sequence shown here is derived from an EMBL/GenBank/DDBJ whole genome shotgun (WGS) entry which is preliminary data.</text>
</comment>
<organism evidence="2 3">
    <name type="scientific">Clarias magur</name>
    <name type="common">Asian catfish</name>
    <name type="synonym">Macropteronotus magur</name>
    <dbReference type="NCBI Taxonomy" id="1594786"/>
    <lineage>
        <taxon>Eukaryota</taxon>
        <taxon>Metazoa</taxon>
        <taxon>Chordata</taxon>
        <taxon>Craniata</taxon>
        <taxon>Vertebrata</taxon>
        <taxon>Euteleostomi</taxon>
        <taxon>Actinopterygii</taxon>
        <taxon>Neopterygii</taxon>
        <taxon>Teleostei</taxon>
        <taxon>Ostariophysi</taxon>
        <taxon>Siluriformes</taxon>
        <taxon>Clariidae</taxon>
        <taxon>Clarias</taxon>
    </lineage>
</organism>
<dbReference type="EMBL" id="QNUK01000594">
    <property type="protein sequence ID" value="KAF5891341.1"/>
    <property type="molecule type" value="Genomic_DNA"/>
</dbReference>
<gene>
    <name evidence="2" type="ORF">DAT39_018968</name>
</gene>
<dbReference type="Proteomes" id="UP000727407">
    <property type="component" value="Unassembled WGS sequence"/>
</dbReference>
<protein>
    <submittedName>
        <fullName evidence="2">Uncharacterized protein</fullName>
    </submittedName>
</protein>
<evidence type="ECO:0000313" key="2">
    <source>
        <dbReference type="EMBL" id="KAF5891341.1"/>
    </source>
</evidence>
<keyword evidence="3" id="KW-1185">Reference proteome</keyword>
<reference evidence="2" key="1">
    <citation type="submission" date="2020-07" db="EMBL/GenBank/DDBJ databases">
        <title>Clarias magur genome sequencing, assembly and annotation.</title>
        <authorList>
            <person name="Kushwaha B."/>
            <person name="Kumar R."/>
            <person name="Das P."/>
            <person name="Joshi C.G."/>
            <person name="Kumar D."/>
            <person name="Nagpure N.S."/>
            <person name="Pandey M."/>
            <person name="Agarwal S."/>
            <person name="Srivastava S."/>
            <person name="Singh M."/>
            <person name="Sahoo L."/>
            <person name="Jayasankar P."/>
            <person name="Meher P.K."/>
            <person name="Koringa P.G."/>
            <person name="Iquebal M.A."/>
            <person name="Das S.P."/>
            <person name="Bit A."/>
            <person name="Patnaik S."/>
            <person name="Patel N."/>
            <person name="Shah T.M."/>
            <person name="Hinsu A."/>
            <person name="Jena J.K."/>
        </authorList>
    </citation>
    <scope>NUCLEOTIDE SEQUENCE</scope>
    <source>
        <strain evidence="2">CIFAMagur01</strain>
        <tissue evidence="2">Testis</tissue>
    </source>
</reference>
<feature type="region of interest" description="Disordered" evidence="1">
    <location>
        <begin position="1"/>
        <end position="21"/>
    </location>
</feature>
<evidence type="ECO:0000256" key="1">
    <source>
        <dbReference type="SAM" id="MobiDB-lite"/>
    </source>
</evidence>
<evidence type="ECO:0000313" key="3">
    <source>
        <dbReference type="Proteomes" id="UP000727407"/>
    </source>
</evidence>
<proteinExistence type="predicted"/>
<name>A0A8J4T849_CLAMG</name>
<sequence length="112" mass="12316">MRLTSQATSQTPEHSGVNNRTLNEVVKGQVLLSSLLLLNTTKQSRRSDLLSASSMQCHPLHPGKRKGKRLFSGLLSPDDDQTLSRDKQHLLLGTEENDIPISSLTEGPVNDE</sequence>